<dbReference type="GO" id="GO:0005634">
    <property type="term" value="C:nucleus"/>
    <property type="evidence" value="ECO:0007669"/>
    <property type="project" value="TreeGrafter"/>
</dbReference>
<dbReference type="GO" id="GO:0005524">
    <property type="term" value="F:ATP binding"/>
    <property type="evidence" value="ECO:0007669"/>
    <property type="project" value="InterPro"/>
</dbReference>
<gene>
    <name evidence="13" type="ORF">PRK78_005330</name>
</gene>
<comment type="catalytic activity">
    <reaction evidence="11">
        <text>L-seryl-[protein] + ATP = O-phospho-L-seryl-[protein] + ADP + H(+)</text>
        <dbReference type="Rhea" id="RHEA:17989"/>
        <dbReference type="Rhea" id="RHEA-COMP:9863"/>
        <dbReference type="Rhea" id="RHEA-COMP:11604"/>
        <dbReference type="ChEBI" id="CHEBI:15378"/>
        <dbReference type="ChEBI" id="CHEBI:29999"/>
        <dbReference type="ChEBI" id="CHEBI:30616"/>
        <dbReference type="ChEBI" id="CHEBI:83421"/>
        <dbReference type="ChEBI" id="CHEBI:456216"/>
        <dbReference type="EC" id="2.7.11.1"/>
    </reaction>
</comment>
<dbReference type="PROSITE" id="PS50011">
    <property type="entry name" value="PROTEIN_KINASE_DOM"/>
    <property type="match status" value="1"/>
</dbReference>
<dbReference type="InterPro" id="IPR000719">
    <property type="entry name" value="Prot_kinase_dom"/>
</dbReference>
<evidence type="ECO:0000256" key="7">
    <source>
        <dbReference type="ARBA" id="ARBA00022895"/>
    </source>
</evidence>
<name>A0AAF0IMH8_9EURO</name>
<evidence type="ECO:0000256" key="8">
    <source>
        <dbReference type="ARBA" id="ARBA00030980"/>
    </source>
</evidence>
<evidence type="ECO:0000313" key="13">
    <source>
        <dbReference type="EMBL" id="WEW59849.1"/>
    </source>
</evidence>
<dbReference type="EMBL" id="CP120629">
    <property type="protein sequence ID" value="WEW59849.1"/>
    <property type="molecule type" value="Genomic_DNA"/>
</dbReference>
<dbReference type="GO" id="GO:0044773">
    <property type="term" value="P:mitotic DNA damage checkpoint signaling"/>
    <property type="evidence" value="ECO:0007669"/>
    <property type="project" value="TreeGrafter"/>
</dbReference>
<proteinExistence type="predicted"/>
<organism evidence="13 14">
    <name type="scientific">Emydomyces testavorans</name>
    <dbReference type="NCBI Taxonomy" id="2070801"/>
    <lineage>
        <taxon>Eukaryota</taxon>
        <taxon>Fungi</taxon>
        <taxon>Dikarya</taxon>
        <taxon>Ascomycota</taxon>
        <taxon>Pezizomycotina</taxon>
        <taxon>Eurotiomycetes</taxon>
        <taxon>Eurotiomycetidae</taxon>
        <taxon>Onygenales</taxon>
        <taxon>Nannizziopsiaceae</taxon>
        <taxon>Emydomyces</taxon>
    </lineage>
</organism>
<keyword evidence="13" id="KW-0808">Transferase</keyword>
<dbReference type="PANTHER" id="PTHR44167:SF24">
    <property type="entry name" value="SERINE_THREONINE-PROTEIN KINASE CHK2"/>
    <property type="match status" value="1"/>
</dbReference>
<evidence type="ECO:0000313" key="14">
    <source>
        <dbReference type="Proteomes" id="UP001219355"/>
    </source>
</evidence>
<dbReference type="SUPFAM" id="SSF56112">
    <property type="entry name" value="Protein kinase-like (PK-like)"/>
    <property type="match status" value="1"/>
</dbReference>
<dbReference type="EC" id="2.7.11.1" evidence="4"/>
<dbReference type="Pfam" id="PF00069">
    <property type="entry name" value="Pkinase"/>
    <property type="match status" value="1"/>
</dbReference>
<reference evidence="13" key="1">
    <citation type="submission" date="2023-03" db="EMBL/GenBank/DDBJ databases">
        <title>Emydomyces testavorans Genome Sequence.</title>
        <authorList>
            <person name="Hoyer L."/>
        </authorList>
    </citation>
    <scope>NUCLEOTIDE SEQUENCE</scope>
    <source>
        <strain evidence="13">16-2883</strain>
    </source>
</reference>
<evidence type="ECO:0000259" key="12">
    <source>
        <dbReference type="PROSITE" id="PS50011"/>
    </source>
</evidence>
<keyword evidence="14" id="KW-1185">Reference proteome</keyword>
<dbReference type="InterPro" id="IPR008266">
    <property type="entry name" value="Tyr_kinase_AS"/>
</dbReference>
<dbReference type="CDD" id="cd00180">
    <property type="entry name" value="PKc"/>
    <property type="match status" value="1"/>
</dbReference>
<keyword evidence="7" id="KW-0779">Telomere</keyword>
<dbReference type="GO" id="GO:0000781">
    <property type="term" value="C:chromosome, telomeric region"/>
    <property type="evidence" value="ECO:0007669"/>
    <property type="project" value="UniProtKB-SubCell"/>
</dbReference>
<comment type="catalytic activity">
    <reaction evidence="10">
        <text>L-threonyl-[protein] + ATP = O-phospho-L-threonyl-[protein] + ADP + H(+)</text>
        <dbReference type="Rhea" id="RHEA:46608"/>
        <dbReference type="Rhea" id="RHEA-COMP:11060"/>
        <dbReference type="Rhea" id="RHEA-COMP:11605"/>
        <dbReference type="ChEBI" id="CHEBI:15378"/>
        <dbReference type="ChEBI" id="CHEBI:30013"/>
        <dbReference type="ChEBI" id="CHEBI:30616"/>
        <dbReference type="ChEBI" id="CHEBI:61977"/>
        <dbReference type="ChEBI" id="CHEBI:456216"/>
        <dbReference type="EC" id="2.7.11.1"/>
    </reaction>
</comment>
<keyword evidence="7" id="KW-0158">Chromosome</keyword>
<dbReference type="GO" id="GO:0004674">
    <property type="term" value="F:protein serine/threonine kinase activity"/>
    <property type="evidence" value="ECO:0007669"/>
    <property type="project" value="UniProtKB-KW"/>
</dbReference>
<feature type="domain" description="Protein kinase" evidence="12">
    <location>
        <begin position="45"/>
        <end position="312"/>
    </location>
</feature>
<evidence type="ECO:0000256" key="4">
    <source>
        <dbReference type="ARBA" id="ARBA00012513"/>
    </source>
</evidence>
<evidence type="ECO:0000256" key="3">
    <source>
        <dbReference type="ARBA" id="ARBA00011534"/>
    </source>
</evidence>
<keyword evidence="13" id="KW-0418">Kinase</keyword>
<comment type="subcellular location">
    <subcellularLocation>
        <location evidence="2">Chromosome</location>
        <location evidence="2">Telomere</location>
    </subcellularLocation>
</comment>
<dbReference type="PROSITE" id="PS00109">
    <property type="entry name" value="PROTEIN_KINASE_TYR"/>
    <property type="match status" value="1"/>
</dbReference>
<comment type="function">
    <text evidence="1">Component of the EKC/KEOPS complex that is required for the formation of a threonylcarbamoyl group on adenosine at position 37 (t(6)A37) in tRNAs that read codons beginning with adenine. The complex is probably involved in the transfer of the threonylcarbamoyl moiety of threonylcarbamoyl-AMP (TC-AMP) to the N6 group of A37. BUD32 has ATPase activity in the context of the EKC/KEOPS complex and likely plays a supporting role to the catalytic subunit KAE1. The EKC/KEOPS complex also promotes both telomere uncapping and telomere elongation. The complex is required for efficient recruitment of transcriptional coactivators.</text>
</comment>
<dbReference type="PANTHER" id="PTHR44167">
    <property type="entry name" value="OVARIAN-SPECIFIC SERINE/THREONINE-PROTEIN KINASE LOK-RELATED"/>
    <property type="match status" value="1"/>
</dbReference>
<evidence type="ECO:0000256" key="6">
    <source>
        <dbReference type="ARBA" id="ARBA00019973"/>
    </source>
</evidence>
<evidence type="ECO:0000256" key="11">
    <source>
        <dbReference type="ARBA" id="ARBA00048679"/>
    </source>
</evidence>
<evidence type="ECO:0000256" key="10">
    <source>
        <dbReference type="ARBA" id="ARBA00047899"/>
    </source>
</evidence>
<dbReference type="InterPro" id="IPR011009">
    <property type="entry name" value="Kinase-like_dom_sf"/>
</dbReference>
<protein>
    <recommendedName>
        <fullName evidence="6">EKC/KEOPS complex subunit BUD32</fullName>
        <ecNumber evidence="4">2.7.11.1</ecNumber>
    </recommendedName>
    <alternativeName>
        <fullName evidence="8 9">Atypical Serine/threonine protein kinase BUD32</fullName>
    </alternativeName>
    <alternativeName>
        <fullName evidence="5">EKC/KEOPS complex subunit bud32</fullName>
    </alternativeName>
</protein>
<evidence type="ECO:0000256" key="1">
    <source>
        <dbReference type="ARBA" id="ARBA00003747"/>
    </source>
</evidence>
<evidence type="ECO:0000256" key="5">
    <source>
        <dbReference type="ARBA" id="ARBA00013948"/>
    </source>
</evidence>
<sequence length="312" mass="34895">MMESAPRDLIDDSNYVLRVVASETLDQEGNLVGETRSLEAVAYNPPADQILGYGSTSIISRIKPGVVVKSPQFSWWHCPTAASHHFVQDIKHSFNVEEQILEILGENPRIIRFLGPSENPRGLMFVEANAGNLQTYIDQHNDEINTALRLQWCSQSAEAIGYIHQKGVIHSDLRPENYLLHRNADGIFNLLLSDFGGSRSSVINGTHLPDPGFFDPRKPWVATKATDIFSLGSVFYTIMTGHWPYRSPGPFTSGEELWTYGKKVDELFSLSKFPTVEGIIGGPVIQGCWMDQYGEVETILHDQNVIFKEVST</sequence>
<dbReference type="Proteomes" id="UP001219355">
    <property type="component" value="Chromosome 3"/>
</dbReference>
<dbReference type="Gene3D" id="1.10.510.10">
    <property type="entry name" value="Transferase(Phosphotransferase) domain 1"/>
    <property type="match status" value="1"/>
</dbReference>
<evidence type="ECO:0000256" key="2">
    <source>
        <dbReference type="ARBA" id="ARBA00004574"/>
    </source>
</evidence>
<keyword evidence="13" id="KW-0723">Serine/threonine-protein kinase</keyword>
<dbReference type="AlphaFoldDB" id="A0AAF0IMH8"/>
<evidence type="ECO:0000256" key="9">
    <source>
        <dbReference type="ARBA" id="ARBA00033194"/>
    </source>
</evidence>
<accession>A0AAF0IMH8</accession>
<comment type="subunit">
    <text evidence="3">Component of the EKC/KEOPS complex composed of at least BUD32, CGI121, GON7, KAE1 and PCC1; the whole complex dimerizes.</text>
</comment>